<dbReference type="AlphaFoldDB" id="W4HK61"/>
<keyword evidence="2" id="KW-1185">Reference proteome</keyword>
<dbReference type="Proteomes" id="UP000019063">
    <property type="component" value="Unassembled WGS sequence"/>
</dbReference>
<evidence type="ECO:0000313" key="1">
    <source>
        <dbReference type="EMBL" id="ETW12808.1"/>
    </source>
</evidence>
<comment type="caution">
    <text evidence="1">The sequence shown here is derived from an EMBL/GenBank/DDBJ whole genome shotgun (WGS) entry which is preliminary data.</text>
</comment>
<dbReference type="RefSeq" id="WP_043844172.1">
    <property type="nucleotide sequence ID" value="NZ_AQQW01000005.1"/>
</dbReference>
<name>W4HK61_9RHOB</name>
<protein>
    <submittedName>
        <fullName evidence="1">Uncharacterized protein</fullName>
    </submittedName>
</protein>
<dbReference type="eggNOG" id="ENOG50300S0">
    <property type="taxonomic scope" value="Bacteria"/>
</dbReference>
<evidence type="ECO:0000313" key="2">
    <source>
        <dbReference type="Proteomes" id="UP000019063"/>
    </source>
</evidence>
<accession>W4HK61</accession>
<organism evidence="1 2">
    <name type="scientific">Roseivivax marinus</name>
    <dbReference type="NCBI Taxonomy" id="1379903"/>
    <lineage>
        <taxon>Bacteria</taxon>
        <taxon>Pseudomonadati</taxon>
        <taxon>Pseudomonadota</taxon>
        <taxon>Alphaproteobacteria</taxon>
        <taxon>Rhodobacterales</taxon>
        <taxon>Roseobacteraceae</taxon>
        <taxon>Roseivivax</taxon>
    </lineage>
</organism>
<proteinExistence type="predicted"/>
<dbReference type="EMBL" id="AQQW01000005">
    <property type="protein sequence ID" value="ETW12808.1"/>
    <property type="molecule type" value="Genomic_DNA"/>
</dbReference>
<sequence>MTDTARRLYLQAYRRWLDADAAWQRALTEAERLVPGITTRHAWPLGHGGSRVRGAYERRARAIDVLHRARLIYLASERHARGGRARTLFLLRMPDAG</sequence>
<reference evidence="1 2" key="1">
    <citation type="journal article" date="2014" name="Antonie Van Leeuwenhoek">
        <title>Roseivivax atlanticus sp. nov., isolated from surface seawater of the Atlantic Ocean.</title>
        <authorList>
            <person name="Li G."/>
            <person name="Lai Q."/>
            <person name="Liu X."/>
            <person name="Sun F."/>
            <person name="Shao Z."/>
        </authorList>
    </citation>
    <scope>NUCLEOTIDE SEQUENCE [LARGE SCALE GENOMIC DNA]</scope>
    <source>
        <strain evidence="1 2">22II-s10s</strain>
    </source>
</reference>
<gene>
    <name evidence="1" type="ORF">ATO8_09703</name>
</gene>
<dbReference type="STRING" id="1379903.ATO8_09703"/>